<evidence type="ECO:0000313" key="2">
    <source>
        <dbReference type="EMBL" id="KAJ1099967.1"/>
    </source>
</evidence>
<gene>
    <name evidence="2" type="ORF">NDU88_005058</name>
</gene>
<sequence length="286" mass="32786">MEPFAQRVRDRPEITGVTFGEEKYTIALYAENFVVTLNDPLMALLAFLEEVGAFGAVLGFQVNLSKSQALGLTLPRETVNELAERYPFQWQEDPVSYLGIQIARTVSETKSRNYQLLLRSVKADLAKWRQHPILWISRIATIKMSLLLRALFLFQALSAEPPPGTLHALQGEINCFIWGGVVRNSEWPASWRVNPSTGETWDFNVRQYYKAMQLRYLVEWSRPESGWMFMDRAVMRKSKSQSVVAKGYFISKEQQAAFFSGREPLATRIHALTDIEKAQRSWGRSN</sequence>
<dbReference type="PANTHER" id="PTHR31635">
    <property type="entry name" value="REVERSE TRANSCRIPTASE DOMAIN-CONTAINING PROTEIN-RELATED"/>
    <property type="match status" value="1"/>
</dbReference>
<accession>A0AAV7M8W5</accession>
<proteinExistence type="predicted"/>
<evidence type="ECO:0000313" key="3">
    <source>
        <dbReference type="Proteomes" id="UP001066276"/>
    </source>
</evidence>
<evidence type="ECO:0000259" key="1">
    <source>
        <dbReference type="PROSITE" id="PS50878"/>
    </source>
</evidence>
<dbReference type="InterPro" id="IPR000477">
    <property type="entry name" value="RT_dom"/>
</dbReference>
<dbReference type="Proteomes" id="UP001066276">
    <property type="component" value="Chromosome 10"/>
</dbReference>
<dbReference type="PANTHER" id="PTHR31635:SF196">
    <property type="entry name" value="REVERSE TRANSCRIPTASE DOMAIN-CONTAINING PROTEIN-RELATED"/>
    <property type="match status" value="1"/>
</dbReference>
<comment type="caution">
    <text evidence="2">The sequence shown here is derived from an EMBL/GenBank/DDBJ whole genome shotgun (WGS) entry which is preliminary data.</text>
</comment>
<organism evidence="2 3">
    <name type="scientific">Pleurodeles waltl</name>
    <name type="common">Iberian ribbed newt</name>
    <dbReference type="NCBI Taxonomy" id="8319"/>
    <lineage>
        <taxon>Eukaryota</taxon>
        <taxon>Metazoa</taxon>
        <taxon>Chordata</taxon>
        <taxon>Craniata</taxon>
        <taxon>Vertebrata</taxon>
        <taxon>Euteleostomi</taxon>
        <taxon>Amphibia</taxon>
        <taxon>Batrachia</taxon>
        <taxon>Caudata</taxon>
        <taxon>Salamandroidea</taxon>
        <taxon>Salamandridae</taxon>
        <taxon>Pleurodelinae</taxon>
        <taxon>Pleurodeles</taxon>
    </lineage>
</organism>
<name>A0AAV7M8W5_PLEWA</name>
<dbReference type="PROSITE" id="PS50878">
    <property type="entry name" value="RT_POL"/>
    <property type="match status" value="1"/>
</dbReference>
<reference evidence="2" key="1">
    <citation type="journal article" date="2022" name="bioRxiv">
        <title>Sequencing and chromosome-scale assembly of the giantPleurodeles waltlgenome.</title>
        <authorList>
            <person name="Brown T."/>
            <person name="Elewa A."/>
            <person name="Iarovenko S."/>
            <person name="Subramanian E."/>
            <person name="Araus A.J."/>
            <person name="Petzold A."/>
            <person name="Susuki M."/>
            <person name="Suzuki K.-i.T."/>
            <person name="Hayashi T."/>
            <person name="Toyoda A."/>
            <person name="Oliveira C."/>
            <person name="Osipova E."/>
            <person name="Leigh N.D."/>
            <person name="Simon A."/>
            <person name="Yun M.H."/>
        </authorList>
    </citation>
    <scope>NUCLEOTIDE SEQUENCE</scope>
    <source>
        <strain evidence="2">20211129_DDA</strain>
        <tissue evidence="2">Liver</tissue>
    </source>
</reference>
<feature type="domain" description="Reverse transcriptase" evidence="1">
    <location>
        <begin position="1"/>
        <end position="102"/>
    </location>
</feature>
<protein>
    <recommendedName>
        <fullName evidence="1">Reverse transcriptase domain-containing protein</fullName>
    </recommendedName>
</protein>
<dbReference type="EMBL" id="JANPWB010000014">
    <property type="protein sequence ID" value="KAJ1099967.1"/>
    <property type="molecule type" value="Genomic_DNA"/>
</dbReference>
<dbReference type="AlphaFoldDB" id="A0AAV7M8W5"/>
<keyword evidence="3" id="KW-1185">Reference proteome</keyword>